<organism evidence="2">
    <name type="scientific">viral metagenome</name>
    <dbReference type="NCBI Taxonomy" id="1070528"/>
    <lineage>
        <taxon>unclassified sequences</taxon>
        <taxon>metagenomes</taxon>
        <taxon>organismal metagenomes</taxon>
    </lineage>
</organism>
<dbReference type="AlphaFoldDB" id="A0A6C0EZ45"/>
<protein>
    <submittedName>
        <fullName evidence="2">Uncharacterized protein</fullName>
    </submittedName>
</protein>
<accession>A0A6C0EZ45</accession>
<keyword evidence="1" id="KW-1133">Transmembrane helix</keyword>
<reference evidence="2" key="1">
    <citation type="journal article" date="2020" name="Nature">
        <title>Giant virus diversity and host interactions through global metagenomics.</title>
        <authorList>
            <person name="Schulz F."/>
            <person name="Roux S."/>
            <person name="Paez-Espino D."/>
            <person name="Jungbluth S."/>
            <person name="Walsh D.A."/>
            <person name="Denef V.J."/>
            <person name="McMahon K.D."/>
            <person name="Konstantinidis K.T."/>
            <person name="Eloe-Fadrosh E.A."/>
            <person name="Kyrpides N.C."/>
            <person name="Woyke T."/>
        </authorList>
    </citation>
    <scope>NUCLEOTIDE SEQUENCE</scope>
    <source>
        <strain evidence="2">GVMAG-M-3300009163-63</strain>
    </source>
</reference>
<feature type="transmembrane region" description="Helical" evidence="1">
    <location>
        <begin position="101"/>
        <end position="117"/>
    </location>
</feature>
<feature type="transmembrane region" description="Helical" evidence="1">
    <location>
        <begin position="31"/>
        <end position="52"/>
    </location>
</feature>
<evidence type="ECO:0000256" key="1">
    <source>
        <dbReference type="SAM" id="Phobius"/>
    </source>
</evidence>
<proteinExistence type="predicted"/>
<name>A0A6C0EZ45_9ZZZZ</name>
<evidence type="ECO:0000313" key="2">
    <source>
        <dbReference type="EMBL" id="QHT34328.1"/>
    </source>
</evidence>
<keyword evidence="1" id="KW-0812">Transmembrane</keyword>
<keyword evidence="1" id="KW-0472">Membrane</keyword>
<sequence length="118" mass="13687">MQQQQSQLQNNGHRGHRGHPAHRAFQAFKNVILWIVSNPLLHIILYFIMCNIAHHLSSKLYLYFCITDHRATLPTLAMSPFTMISPHCIAIRWVMMESANLVYFQILMVGSWIVARIS</sequence>
<dbReference type="EMBL" id="MN738998">
    <property type="protein sequence ID" value="QHT34328.1"/>
    <property type="molecule type" value="Genomic_DNA"/>
</dbReference>